<evidence type="ECO:0000256" key="10">
    <source>
        <dbReference type="ARBA" id="ARBA00023015"/>
    </source>
</evidence>
<dbReference type="EMBL" id="WNTK01000008">
    <property type="protein sequence ID" value="KAG9478811.1"/>
    <property type="molecule type" value="Genomic_DNA"/>
</dbReference>
<evidence type="ECO:0000256" key="17">
    <source>
        <dbReference type="ARBA" id="ARBA00049075"/>
    </source>
</evidence>
<dbReference type="Proteomes" id="UP000770717">
    <property type="component" value="Unassembled WGS sequence"/>
</dbReference>
<feature type="compositionally biased region" description="Polar residues" evidence="23">
    <location>
        <begin position="537"/>
        <end position="558"/>
    </location>
</feature>
<dbReference type="Pfam" id="PF09445">
    <property type="entry name" value="Methyltransf_15"/>
    <property type="match status" value="1"/>
</dbReference>
<evidence type="ECO:0000256" key="9">
    <source>
        <dbReference type="ARBA" id="ARBA00022691"/>
    </source>
</evidence>
<keyword evidence="7" id="KW-0489">Methyltransferase</keyword>
<gene>
    <name evidence="24" type="ORF">GDO78_012461</name>
</gene>
<dbReference type="GO" id="GO:0005730">
    <property type="term" value="C:nucleolus"/>
    <property type="evidence" value="ECO:0007669"/>
    <property type="project" value="UniProtKB-SubCell"/>
</dbReference>
<evidence type="ECO:0000256" key="21">
    <source>
        <dbReference type="ARBA" id="ARBA00079339"/>
    </source>
</evidence>
<comment type="subcellular location">
    <subcellularLocation>
        <location evidence="2">Cytoplasm</location>
    </subcellularLocation>
    <subcellularLocation>
        <location evidence="1">Nucleus</location>
        <location evidence="1">Cajal body</location>
    </subcellularLocation>
    <subcellularLocation>
        <location evidence="3">Nucleus</location>
        <location evidence="3">Nucleolus</location>
    </subcellularLocation>
</comment>
<keyword evidence="5" id="KW-0963">Cytoplasm</keyword>
<feature type="compositionally biased region" description="Basic and acidic residues" evidence="23">
    <location>
        <begin position="346"/>
        <end position="359"/>
    </location>
</feature>
<evidence type="ECO:0000256" key="12">
    <source>
        <dbReference type="ARBA" id="ARBA00023242"/>
    </source>
</evidence>
<evidence type="ECO:0000313" key="25">
    <source>
        <dbReference type="Proteomes" id="UP000770717"/>
    </source>
</evidence>
<dbReference type="Gene3D" id="3.40.50.150">
    <property type="entry name" value="Vaccinia Virus protein VP39"/>
    <property type="match status" value="1"/>
</dbReference>
<evidence type="ECO:0000256" key="5">
    <source>
        <dbReference type="ARBA" id="ARBA00022490"/>
    </source>
</evidence>
<evidence type="ECO:0000256" key="3">
    <source>
        <dbReference type="ARBA" id="ARBA00004604"/>
    </source>
</evidence>
<comment type="caution">
    <text evidence="24">The sequence shown here is derived from an EMBL/GenBank/DDBJ whole genome shotgun (WGS) entry which is preliminary data.</text>
</comment>
<feature type="compositionally biased region" description="Low complexity" evidence="23">
    <location>
        <begin position="489"/>
        <end position="502"/>
    </location>
</feature>
<evidence type="ECO:0000256" key="11">
    <source>
        <dbReference type="ARBA" id="ARBA00023163"/>
    </source>
</evidence>
<proteinExistence type="inferred from homology"/>
<reference evidence="24" key="1">
    <citation type="thesis" date="2020" institute="ProQuest LLC" country="789 East Eisenhower Parkway, Ann Arbor, MI, USA">
        <title>Comparative Genomics and Chromosome Evolution.</title>
        <authorList>
            <person name="Mudd A.B."/>
        </authorList>
    </citation>
    <scope>NUCLEOTIDE SEQUENCE</scope>
    <source>
        <strain evidence="24">HN-11 Male</strain>
        <tissue evidence="24">Kidney and liver</tissue>
    </source>
</reference>
<dbReference type="GO" id="GO:0071164">
    <property type="term" value="F:RNA cap trimethylguanosine synthase activity"/>
    <property type="evidence" value="ECO:0007669"/>
    <property type="project" value="TreeGrafter"/>
</dbReference>
<evidence type="ECO:0000256" key="18">
    <source>
        <dbReference type="ARBA" id="ARBA00049790"/>
    </source>
</evidence>
<comment type="function">
    <text evidence="19">Catalyzes the 2 serial methylation steps for the conversion of the 7-monomethylguanosine (m(7)G) caps of snRNAs and snoRNAs to a 2,2,7-trimethylguanosine (m(2,2,7)G) cap structure. The enzyme is specific for guanine, and N7 methylation must precede N2 methylation. Hypermethylation of the m7G cap of U snRNAs leads to their concentration in nuclear foci, their colocalization with coilin and the formation of canonical Cajal bodies (CBs). Plays a role in transcriptional regulation.</text>
</comment>
<dbReference type="PANTHER" id="PTHR14741">
    <property type="entry name" value="S-ADENOSYLMETHIONINE-DEPENDENT METHYLTRANSFERASE RELATED"/>
    <property type="match status" value="1"/>
</dbReference>
<feature type="region of interest" description="Disordered" evidence="23">
    <location>
        <begin position="334"/>
        <end position="398"/>
    </location>
</feature>
<dbReference type="GO" id="GO:0005737">
    <property type="term" value="C:cytoplasm"/>
    <property type="evidence" value="ECO:0007669"/>
    <property type="project" value="UniProtKB-SubCell"/>
</dbReference>
<evidence type="ECO:0000256" key="8">
    <source>
        <dbReference type="ARBA" id="ARBA00022679"/>
    </source>
</evidence>
<evidence type="ECO:0000256" key="1">
    <source>
        <dbReference type="ARBA" id="ARBA00004408"/>
    </source>
</evidence>
<dbReference type="CDD" id="cd02440">
    <property type="entry name" value="AdoMet_MTases"/>
    <property type="match status" value="1"/>
</dbReference>
<evidence type="ECO:0000256" key="14">
    <source>
        <dbReference type="ARBA" id="ARBA00047418"/>
    </source>
</evidence>
<name>A0A8J6F1V9_ELECQ</name>
<protein>
    <recommendedName>
        <fullName evidence="4">Trimethylguanosine synthase</fullName>
    </recommendedName>
    <alternativeName>
        <fullName evidence="18">Cap-specific guanine-N(2) methyltransferase</fullName>
    </alternativeName>
    <alternativeName>
        <fullName evidence="21">Nuclear receptor coactivator 6-interacting protein</fullName>
    </alternativeName>
    <alternativeName>
        <fullName evidence="22">PRIP-interacting protein with methyltransferase motif</fullName>
    </alternativeName>
</protein>
<dbReference type="InterPro" id="IPR019012">
    <property type="entry name" value="RNA_cap_Gua-N2-MeTrfase"/>
</dbReference>
<comment type="catalytic activity">
    <reaction evidence="15">
        <text>a 5'-end (N(7)-methyl 5'-triphosphoguanosine)-ribonucleoside in snoRNA + S-adenosyl-L-methionine = a 5'-end (N(2),N(7)-dimethyl 5'-triphosphoguanosine)-ribonucleoside in snoRNA + S-adenosyl-L-homocysteine + H(+)</text>
        <dbReference type="Rhea" id="RHEA:78475"/>
        <dbReference type="Rhea" id="RHEA-COMP:19086"/>
        <dbReference type="Rhea" id="RHEA-COMP:19088"/>
        <dbReference type="ChEBI" id="CHEBI:15378"/>
        <dbReference type="ChEBI" id="CHEBI:57856"/>
        <dbReference type="ChEBI" id="CHEBI:59789"/>
        <dbReference type="ChEBI" id="CHEBI:156461"/>
        <dbReference type="ChEBI" id="CHEBI:172880"/>
    </reaction>
    <physiologicalReaction direction="left-to-right" evidence="15">
        <dbReference type="Rhea" id="RHEA:78476"/>
    </physiologicalReaction>
</comment>
<accession>A0A8J6F1V9</accession>
<evidence type="ECO:0000256" key="22">
    <source>
        <dbReference type="ARBA" id="ARBA00081504"/>
    </source>
</evidence>
<keyword evidence="10" id="KW-0805">Transcription regulation</keyword>
<dbReference type="AlphaFoldDB" id="A0A8J6F1V9"/>
<dbReference type="OrthoDB" id="194443at2759"/>
<dbReference type="InterPro" id="IPR029063">
    <property type="entry name" value="SAM-dependent_MTases_sf"/>
</dbReference>
<evidence type="ECO:0000256" key="16">
    <source>
        <dbReference type="ARBA" id="ARBA00048763"/>
    </source>
</evidence>
<evidence type="ECO:0000256" key="13">
    <source>
        <dbReference type="ARBA" id="ARBA00025783"/>
    </source>
</evidence>
<feature type="region of interest" description="Disordered" evidence="23">
    <location>
        <begin position="468"/>
        <end position="558"/>
    </location>
</feature>
<evidence type="ECO:0000313" key="24">
    <source>
        <dbReference type="EMBL" id="KAG9478811.1"/>
    </source>
</evidence>
<evidence type="ECO:0000256" key="4">
    <source>
        <dbReference type="ARBA" id="ARBA00018517"/>
    </source>
</evidence>
<sequence length="838" mass="93949">MLCVEWNQVAEMCLYLDDLEDDSRIICLCSRAFFNDRNLYYLGLKGVDSSKKFLRDFGDYEEAEKDELEELEVSNVSDVAAEEGDVDSEAELMLQMGLPVQFGGSSFEKNFVPLETRAKEHKIRKKKKKKAKCSKDLRESIKEAIDGIDEVCEDHASTSIDQTDMEESPATTGESATDVNLSSQEGWEQYWNQYGQGLLWQGWITKHKEPDIPSDYYNSEPWNCSTTKEEWAVHYNESYWHYYQEFEYWAQQGWTFDGLGDCEGKAAQVGHPAPSVQSTNHTLHMPSTSTESIDCLSDCVTGLKNINLDLKEMERDSKPLSVIYESLPLQNPESLEAHCPCDPGESEPRDVGSADRDASSGHADPSQPVSQLSKNPLLGGQVPINERSDDDDDDEPPECKQAKIKRRYGGISHFKHRTLRYLEKGIKHRSHFLDMHRPVKNVHIFFSEDSEVKPIKSKTVNKVKNFLKGLGDPTGDVLNEKVPLPNVEDSPSSSDSDCVDQSNASESTGPCRPADKKDLSEGNGHPDLNQPPRLQDRITSQPDEGDGSSQSKETNSTLTSNSIWCSDCATSAEQPSDTRQLFSLQIPDYLQVEAEDLDNGSFSKVGDKCKKKKKKQKKKVQSLPPEIAADPHLAKYWAQRYRLFSRFDEGIKLDEEGWFSVTPEKIAEHIAYRVRQCISGAVVVDAFCGVGGNAIQFALAGMHVIAVDIDPVKLDLAYNNALVYGVADRIELICADFMCIARDLKADAVFLSPPWGGPDYVSAETFDIKTMMSPDGFEIFQLSQQITKNIIYFVPRNTDVEQVASLAGPGGQVEIEQNFLNKKLKTMTVYFGDLIRKL</sequence>
<keyword evidence="25" id="KW-1185">Reference proteome</keyword>
<comment type="similarity">
    <text evidence="13">Belongs to the methyltransferase superfamily. Trimethylguanosine synthase family.</text>
</comment>
<keyword evidence="12" id="KW-0539">Nucleus</keyword>
<evidence type="ECO:0000256" key="19">
    <source>
        <dbReference type="ARBA" id="ARBA00057179"/>
    </source>
</evidence>
<dbReference type="GO" id="GO:0015030">
    <property type="term" value="C:Cajal body"/>
    <property type="evidence" value="ECO:0007669"/>
    <property type="project" value="UniProtKB-SubCell"/>
</dbReference>
<evidence type="ECO:0000256" key="20">
    <source>
        <dbReference type="ARBA" id="ARBA00064494"/>
    </source>
</evidence>
<keyword evidence="11" id="KW-0804">Transcription</keyword>
<keyword evidence="9" id="KW-0949">S-adenosyl-L-methionine</keyword>
<keyword evidence="6" id="KW-0597">Phosphoprotein</keyword>
<dbReference type="PANTHER" id="PTHR14741:SF32">
    <property type="entry name" value="TRIMETHYLGUANOSINE SYNTHASE"/>
    <property type="match status" value="1"/>
</dbReference>
<feature type="compositionally biased region" description="Polar residues" evidence="23">
    <location>
        <begin position="169"/>
        <end position="181"/>
    </location>
</feature>
<dbReference type="SUPFAM" id="SSF53335">
    <property type="entry name" value="S-adenosyl-L-methionine-dependent methyltransferases"/>
    <property type="match status" value="1"/>
</dbReference>
<evidence type="ECO:0000256" key="2">
    <source>
        <dbReference type="ARBA" id="ARBA00004496"/>
    </source>
</evidence>
<evidence type="ECO:0000256" key="7">
    <source>
        <dbReference type="ARBA" id="ARBA00022603"/>
    </source>
</evidence>
<evidence type="ECO:0000256" key="23">
    <source>
        <dbReference type="SAM" id="MobiDB-lite"/>
    </source>
</evidence>
<keyword evidence="8" id="KW-0808">Transferase</keyword>
<dbReference type="FunFam" id="3.40.50.150:FF:000066">
    <property type="entry name" value="Trimethylguanosine synthase 1"/>
    <property type="match status" value="1"/>
</dbReference>
<evidence type="ECO:0000256" key="15">
    <source>
        <dbReference type="ARBA" id="ARBA00048740"/>
    </source>
</evidence>
<feature type="region of interest" description="Disordered" evidence="23">
    <location>
        <begin position="159"/>
        <end position="181"/>
    </location>
</feature>
<comment type="subunit">
    <text evidence="20">May form homooligomers. Interacts with CREBBP/CBP, EED/WAIT1, EP300/P300, NCOA6/PRIP, PPARBP/PBP and SMN.</text>
</comment>
<comment type="catalytic activity">
    <reaction evidence="16">
        <text>a 5'-end (N(2),N(7)-dimethyl 5'-triphosphoguanosine)-ribonucleoside in snRNA + S-adenosyl-L-methionine = a 5'-end (N(2),N(2),N(7)-trimethyl 5'-triphosphoguanosine)-ribonucleoside in snRNA + S-adenosyl-L-homocysteine + H(+)</text>
        <dbReference type="Rhea" id="RHEA:78479"/>
        <dbReference type="Rhea" id="RHEA-COMP:19087"/>
        <dbReference type="Rhea" id="RHEA-COMP:19089"/>
        <dbReference type="ChEBI" id="CHEBI:15378"/>
        <dbReference type="ChEBI" id="CHEBI:57856"/>
        <dbReference type="ChEBI" id="CHEBI:59789"/>
        <dbReference type="ChEBI" id="CHEBI:167623"/>
        <dbReference type="ChEBI" id="CHEBI:172880"/>
    </reaction>
    <physiologicalReaction direction="left-to-right" evidence="16">
        <dbReference type="Rhea" id="RHEA:78480"/>
    </physiologicalReaction>
</comment>
<organism evidence="24 25">
    <name type="scientific">Eleutherodactylus coqui</name>
    <name type="common">Puerto Rican coqui</name>
    <dbReference type="NCBI Taxonomy" id="57060"/>
    <lineage>
        <taxon>Eukaryota</taxon>
        <taxon>Metazoa</taxon>
        <taxon>Chordata</taxon>
        <taxon>Craniata</taxon>
        <taxon>Vertebrata</taxon>
        <taxon>Euteleostomi</taxon>
        <taxon>Amphibia</taxon>
        <taxon>Batrachia</taxon>
        <taxon>Anura</taxon>
        <taxon>Neobatrachia</taxon>
        <taxon>Hyloidea</taxon>
        <taxon>Eleutherodactylidae</taxon>
        <taxon>Eleutherodactylinae</taxon>
        <taxon>Eleutherodactylus</taxon>
        <taxon>Eleutherodactylus</taxon>
    </lineage>
</organism>
<comment type="catalytic activity">
    <reaction evidence="14">
        <text>a 5'-end (N(2),N(7)-dimethyl 5'-triphosphoguanosine)-ribonucleoside in snoRNA + S-adenosyl-L-methionine = a 5'-end (N(2),N(2),N(7)-trimethyl 5'-triphosphoguanosine)-ribonucleoside in snoRNA + S-adenosyl-L-homocysteine + H(+)</text>
        <dbReference type="Rhea" id="RHEA:78507"/>
        <dbReference type="Rhea" id="RHEA-COMP:19088"/>
        <dbReference type="Rhea" id="RHEA-COMP:19090"/>
        <dbReference type="ChEBI" id="CHEBI:15378"/>
        <dbReference type="ChEBI" id="CHEBI:57856"/>
        <dbReference type="ChEBI" id="CHEBI:59789"/>
        <dbReference type="ChEBI" id="CHEBI:167623"/>
        <dbReference type="ChEBI" id="CHEBI:172880"/>
    </reaction>
    <physiologicalReaction direction="left-to-right" evidence="14">
        <dbReference type="Rhea" id="RHEA:78508"/>
    </physiologicalReaction>
</comment>
<evidence type="ECO:0000256" key="6">
    <source>
        <dbReference type="ARBA" id="ARBA00022553"/>
    </source>
</evidence>
<comment type="catalytic activity">
    <reaction evidence="17">
        <text>a 5'-end (N(7)-methyl 5'-triphosphoguanosine)-ribonucleoside in snRNA + S-adenosyl-L-methionine = a 5'-end (N(2),N(7)-dimethyl 5'-triphosphoguanosine)-ribonucleoside in snRNA + S-adenosyl-L-homocysteine + H(+)</text>
        <dbReference type="Rhea" id="RHEA:78471"/>
        <dbReference type="Rhea" id="RHEA-COMP:19085"/>
        <dbReference type="Rhea" id="RHEA-COMP:19087"/>
        <dbReference type="ChEBI" id="CHEBI:15378"/>
        <dbReference type="ChEBI" id="CHEBI:57856"/>
        <dbReference type="ChEBI" id="CHEBI:59789"/>
        <dbReference type="ChEBI" id="CHEBI:156461"/>
        <dbReference type="ChEBI" id="CHEBI:172880"/>
    </reaction>
    <physiologicalReaction direction="left-to-right" evidence="17">
        <dbReference type="Rhea" id="RHEA:78472"/>
    </physiologicalReaction>
</comment>